<evidence type="ECO:0000256" key="2">
    <source>
        <dbReference type="ARBA" id="ARBA00022475"/>
    </source>
</evidence>
<keyword evidence="5 6" id="KW-0472">Membrane</keyword>
<feature type="signal peptide" evidence="7">
    <location>
        <begin position="1"/>
        <end position="18"/>
    </location>
</feature>
<keyword evidence="2" id="KW-1003">Cell membrane</keyword>
<evidence type="ECO:0000256" key="5">
    <source>
        <dbReference type="ARBA" id="ARBA00023136"/>
    </source>
</evidence>
<feature type="chain" id="PRO_5030115802" description="Flagellar protein" evidence="7">
    <location>
        <begin position="19"/>
        <end position="213"/>
    </location>
</feature>
<evidence type="ECO:0000313" key="9">
    <source>
        <dbReference type="Proteomes" id="UP000325002"/>
    </source>
</evidence>
<dbReference type="AlphaFoldDB" id="A0A5C8FPC1"/>
<reference evidence="8 9" key="1">
    <citation type="journal article" date="1992" name="Lakartidningen">
        <title>[Penicillin V and not amoxicillin is the first choice preparation in acute otitis].</title>
        <authorList>
            <person name="Kamme C."/>
            <person name="Lundgren K."/>
            <person name="Prellner K."/>
        </authorList>
    </citation>
    <scope>NUCLEOTIDE SEQUENCE [LARGE SCALE GENOMIC DNA]</scope>
    <source>
        <strain evidence="8 9">PC3997IV</strain>
    </source>
</reference>
<evidence type="ECO:0000256" key="1">
    <source>
        <dbReference type="ARBA" id="ARBA00004236"/>
    </source>
</evidence>
<organism evidence="8 9">
    <name type="scientific">Brachyspira aalborgi</name>
    <dbReference type="NCBI Taxonomy" id="29522"/>
    <lineage>
        <taxon>Bacteria</taxon>
        <taxon>Pseudomonadati</taxon>
        <taxon>Spirochaetota</taxon>
        <taxon>Spirochaetia</taxon>
        <taxon>Brachyspirales</taxon>
        <taxon>Brachyspiraceae</taxon>
        <taxon>Brachyspira</taxon>
    </lineage>
</organism>
<keyword evidence="4 6" id="KW-1133">Transmembrane helix</keyword>
<dbReference type="Proteomes" id="UP000325002">
    <property type="component" value="Unassembled WGS sequence"/>
</dbReference>
<comment type="caution">
    <text evidence="8">The sequence shown here is derived from an EMBL/GenBank/DDBJ whole genome shotgun (WGS) entry which is preliminary data.</text>
</comment>
<dbReference type="GO" id="GO:0016020">
    <property type="term" value="C:membrane"/>
    <property type="evidence" value="ECO:0007669"/>
    <property type="project" value="InterPro"/>
</dbReference>
<comment type="subcellular location">
    <subcellularLocation>
        <location evidence="1">Cell membrane</location>
    </subcellularLocation>
</comment>
<dbReference type="GO" id="GO:0044781">
    <property type="term" value="P:bacterial-type flagellum organization"/>
    <property type="evidence" value="ECO:0007669"/>
    <property type="project" value="InterPro"/>
</dbReference>
<evidence type="ECO:0000256" key="6">
    <source>
        <dbReference type="SAM" id="Phobius"/>
    </source>
</evidence>
<gene>
    <name evidence="8" type="ORF">EPJ81_07345</name>
</gene>
<keyword evidence="7" id="KW-0732">Signal</keyword>
<name>A0A5C8FPC1_9SPIR</name>
<sequence length="213" mass="24551">MKKAIFIIFFIAVSMAYSQNGDTNNEETTSNYFNVPTETENNTNNEPAILQDIRNIENRASVSSTGMFIRAIIGFILTLVGIYLVFMYLKNKTKKISGSNEIIKILATTTVASNRYISIIEIADKMYLISISDHNINLLEKIEDKEIKDQIRMMYINSKENVVEDSFKNILNQTLSIFRQPKMKEKDALQSTKEIRERLRNLNSNDNEDDKEN</sequence>
<dbReference type="Pfam" id="PF04347">
    <property type="entry name" value="FliO"/>
    <property type="match status" value="1"/>
</dbReference>
<dbReference type="EMBL" id="SAYD01000018">
    <property type="protein sequence ID" value="TXJ38930.1"/>
    <property type="molecule type" value="Genomic_DNA"/>
</dbReference>
<protein>
    <recommendedName>
        <fullName evidence="10">Flagellar protein</fullName>
    </recommendedName>
</protein>
<dbReference type="InterPro" id="IPR022781">
    <property type="entry name" value="Flagellar_biosynth_FliO"/>
</dbReference>
<evidence type="ECO:0000256" key="3">
    <source>
        <dbReference type="ARBA" id="ARBA00022692"/>
    </source>
</evidence>
<evidence type="ECO:0000256" key="4">
    <source>
        <dbReference type="ARBA" id="ARBA00022989"/>
    </source>
</evidence>
<dbReference type="RefSeq" id="WP_147546684.1">
    <property type="nucleotide sequence ID" value="NZ_SAYD01000018.1"/>
</dbReference>
<evidence type="ECO:0000256" key="7">
    <source>
        <dbReference type="SAM" id="SignalP"/>
    </source>
</evidence>
<evidence type="ECO:0000313" key="8">
    <source>
        <dbReference type="EMBL" id="TXJ38930.1"/>
    </source>
</evidence>
<feature type="transmembrane region" description="Helical" evidence="6">
    <location>
        <begin position="67"/>
        <end position="89"/>
    </location>
</feature>
<evidence type="ECO:0008006" key="10">
    <source>
        <dbReference type="Google" id="ProtNLM"/>
    </source>
</evidence>
<keyword evidence="3 6" id="KW-0812">Transmembrane</keyword>
<accession>A0A5C8FPC1</accession>
<proteinExistence type="predicted"/>